<evidence type="ECO:0008006" key="3">
    <source>
        <dbReference type="Google" id="ProtNLM"/>
    </source>
</evidence>
<evidence type="ECO:0000313" key="1">
    <source>
        <dbReference type="EMBL" id="CEI65712.1"/>
    </source>
</evidence>
<protein>
    <recommendedName>
        <fullName evidence="3">Nicotinamide N-methyltransferase</fullName>
    </recommendedName>
</protein>
<organism evidence="1 2">
    <name type="scientific">Fusarium venenatum</name>
    <dbReference type="NCBI Taxonomy" id="56646"/>
    <lineage>
        <taxon>Eukaryota</taxon>
        <taxon>Fungi</taxon>
        <taxon>Dikarya</taxon>
        <taxon>Ascomycota</taxon>
        <taxon>Pezizomycotina</taxon>
        <taxon>Sordariomycetes</taxon>
        <taxon>Hypocreomycetidae</taxon>
        <taxon>Hypocreales</taxon>
        <taxon>Nectriaceae</taxon>
        <taxon>Fusarium</taxon>
    </lineage>
</organism>
<dbReference type="GO" id="GO:0008757">
    <property type="term" value="F:S-adenosylmethionine-dependent methyltransferase activity"/>
    <property type="evidence" value="ECO:0007669"/>
    <property type="project" value="UniProtKB-ARBA"/>
</dbReference>
<accession>A0A2L2T4K4</accession>
<name>A0A2L2T4K4_9HYPO</name>
<dbReference type="Proteomes" id="UP000245910">
    <property type="component" value="Chromosome I"/>
</dbReference>
<dbReference type="InterPro" id="IPR019410">
    <property type="entry name" value="Methyltransf_16"/>
</dbReference>
<reference evidence="2" key="1">
    <citation type="submission" date="2014-10" db="EMBL/GenBank/DDBJ databases">
        <authorList>
            <person name="King R."/>
        </authorList>
    </citation>
    <scope>NUCLEOTIDE SEQUENCE [LARGE SCALE GENOMIC DNA]</scope>
    <source>
        <strain evidence="2">A3/5</strain>
    </source>
</reference>
<dbReference type="KEGG" id="fvn:FVRRES_02224"/>
<sequence>MSLTWRISVNSDPDDPVDPEDYLSDALGVIFPDDITNQHGDAEHNLSYTSPHLPKPLVIDLADPVKEDDRKLFSHYLWNASLLLAEFIEADSLGIPLQKPREAQNNVSFDVKGLDILELGAGTALPSIMGGLLGANRVVVTDYPAEPVLKTLRTNVERNIQPSLSPASAKTTPSSGVSVYGHSWGELDDPFSVSGEHAFDRIIAADCLWMPWQHNNLHRSISYFLKRTPEARCWVVAGFHTGRQKMSGFYDAVALKEVGLEVERIWERDCNGEERPWDIKREDDITVRKRWLVVASLKWISTS</sequence>
<dbReference type="RefSeq" id="XP_025589431.1">
    <property type="nucleotide sequence ID" value="XM_025730292.2"/>
</dbReference>
<evidence type="ECO:0000313" key="2">
    <source>
        <dbReference type="Proteomes" id="UP000245910"/>
    </source>
</evidence>
<dbReference type="Pfam" id="PF10294">
    <property type="entry name" value="Methyltransf_16"/>
    <property type="match status" value="1"/>
</dbReference>
<dbReference type="PANTHER" id="PTHR14614:SF104">
    <property type="entry name" value="N-METHYLTRANSFERASE, PUTATIVE (AFU_ORTHOLOGUE AFUA_1G17750)-RELATED"/>
    <property type="match status" value="1"/>
</dbReference>
<dbReference type="Gene3D" id="3.40.50.150">
    <property type="entry name" value="Vaccinia Virus protein VP39"/>
    <property type="match status" value="1"/>
</dbReference>
<dbReference type="PANTHER" id="PTHR14614">
    <property type="entry name" value="HEPATOCELLULAR CARCINOMA-ASSOCIATED ANTIGEN"/>
    <property type="match status" value="1"/>
</dbReference>
<dbReference type="GO" id="GO:0005737">
    <property type="term" value="C:cytoplasm"/>
    <property type="evidence" value="ECO:0007669"/>
    <property type="project" value="TreeGrafter"/>
</dbReference>
<dbReference type="EMBL" id="LN649229">
    <property type="protein sequence ID" value="CEI65712.1"/>
    <property type="molecule type" value="Genomic_DNA"/>
</dbReference>
<dbReference type="SUPFAM" id="SSF53335">
    <property type="entry name" value="S-adenosyl-L-methionine-dependent methyltransferases"/>
    <property type="match status" value="1"/>
</dbReference>
<dbReference type="OrthoDB" id="407325at2759"/>
<dbReference type="AlphaFoldDB" id="A0A2L2T4K4"/>
<keyword evidence="2" id="KW-1185">Reference proteome</keyword>
<dbReference type="InterPro" id="IPR029063">
    <property type="entry name" value="SAM-dependent_MTases_sf"/>
</dbReference>
<dbReference type="GeneID" id="37253867"/>
<proteinExistence type="predicted"/>